<accession>A0ABV1MRG1</accession>
<evidence type="ECO:0000313" key="4">
    <source>
        <dbReference type="Proteomes" id="UP001478862"/>
    </source>
</evidence>
<dbReference type="GO" id="GO:0004519">
    <property type="term" value="F:endonuclease activity"/>
    <property type="evidence" value="ECO:0007669"/>
    <property type="project" value="UniProtKB-KW"/>
</dbReference>
<evidence type="ECO:0000256" key="1">
    <source>
        <dbReference type="ARBA" id="ARBA00023125"/>
    </source>
</evidence>
<sequence>MKTKPSRIVMEHLHVKGLMKNKHLAKAVAGQKLYEFKRQIQYKCQKYRIEFIEADRWYPSSKTCSSCGQIKFDLKLKDRLFICSCGLKLYRDLNASINLANYSI</sequence>
<keyword evidence="3" id="KW-0540">Nuclease</keyword>
<feature type="domain" description="Cas12f1-like TNB" evidence="2">
    <location>
        <begin position="34"/>
        <end position="99"/>
    </location>
</feature>
<gene>
    <name evidence="3" type="ORF">ABNX05_10725</name>
</gene>
<dbReference type="Pfam" id="PF07282">
    <property type="entry name" value="Cas12f1-like_TNB"/>
    <property type="match status" value="1"/>
</dbReference>
<keyword evidence="4" id="KW-1185">Reference proteome</keyword>
<keyword evidence="1" id="KW-0238">DNA-binding</keyword>
<evidence type="ECO:0000259" key="2">
    <source>
        <dbReference type="Pfam" id="PF07282"/>
    </source>
</evidence>
<organism evidence="3 4">
    <name type="scientific">Lysinibacillus zambalensis</name>
    <dbReference type="NCBI Taxonomy" id="3160866"/>
    <lineage>
        <taxon>Bacteria</taxon>
        <taxon>Bacillati</taxon>
        <taxon>Bacillota</taxon>
        <taxon>Bacilli</taxon>
        <taxon>Bacillales</taxon>
        <taxon>Bacillaceae</taxon>
        <taxon>Lysinibacillus</taxon>
    </lineage>
</organism>
<protein>
    <submittedName>
        <fullName evidence="3">RNA-guided endonuclease TnpB family protein</fullName>
    </submittedName>
</protein>
<dbReference type="NCBIfam" id="NF040570">
    <property type="entry name" value="guided_TnpB"/>
    <property type="match status" value="1"/>
</dbReference>
<dbReference type="EMBL" id="JBEGDG010000006">
    <property type="protein sequence ID" value="MEQ6355090.1"/>
    <property type="molecule type" value="Genomic_DNA"/>
</dbReference>
<dbReference type="InterPro" id="IPR010095">
    <property type="entry name" value="Cas12f1-like_TNB"/>
</dbReference>
<dbReference type="Proteomes" id="UP001478862">
    <property type="component" value="Unassembled WGS sequence"/>
</dbReference>
<keyword evidence="3" id="KW-0378">Hydrolase</keyword>
<name>A0ABV1MRG1_9BACI</name>
<proteinExistence type="predicted"/>
<reference evidence="3 4" key="1">
    <citation type="submission" date="2024-06" db="EMBL/GenBank/DDBJ databases">
        <title>Lysinibacillus zambalefons sp. nov., a Novel Firmicute Isolated from the Poon Bato Zambales Hyperalkaline Spring.</title>
        <authorList>
            <person name="Aja J.A."/>
            <person name="Lazaro J.E.H."/>
            <person name="Llorin L.D."/>
            <person name="Lim K.R."/>
            <person name="Teodosio J."/>
            <person name="Dalisay D.S."/>
        </authorList>
    </citation>
    <scope>NUCLEOTIDE SEQUENCE [LARGE SCALE GENOMIC DNA]</scope>
    <source>
        <strain evidence="3 4">M3</strain>
    </source>
</reference>
<keyword evidence="3" id="KW-0255">Endonuclease</keyword>
<comment type="caution">
    <text evidence="3">The sequence shown here is derived from an EMBL/GenBank/DDBJ whole genome shotgun (WGS) entry which is preliminary data.</text>
</comment>
<evidence type="ECO:0000313" key="3">
    <source>
        <dbReference type="EMBL" id="MEQ6355090.1"/>
    </source>
</evidence>